<dbReference type="Proteomes" id="UP000199274">
    <property type="component" value="Unassembled WGS sequence"/>
</dbReference>
<keyword evidence="3" id="KW-1185">Reference proteome</keyword>
<proteinExistence type="predicted"/>
<evidence type="ECO:0000313" key="3">
    <source>
        <dbReference type="Proteomes" id="UP000199274"/>
    </source>
</evidence>
<feature type="signal peptide" evidence="1">
    <location>
        <begin position="1"/>
        <end position="22"/>
    </location>
</feature>
<dbReference type="OrthoDB" id="1377178at2"/>
<organism evidence="2 3">
    <name type="scientific">Flavobacterium omnivorum</name>
    <dbReference type="NCBI Taxonomy" id="178355"/>
    <lineage>
        <taxon>Bacteria</taxon>
        <taxon>Pseudomonadati</taxon>
        <taxon>Bacteroidota</taxon>
        <taxon>Flavobacteriia</taxon>
        <taxon>Flavobacteriales</taxon>
        <taxon>Flavobacteriaceae</taxon>
        <taxon>Flavobacterium</taxon>
    </lineage>
</organism>
<keyword evidence="1" id="KW-0732">Signal</keyword>
<accession>A0A1G8AYF0</accession>
<dbReference type="RefSeq" id="WP_091257122.1">
    <property type="nucleotide sequence ID" value="NZ_FNDB01000005.1"/>
</dbReference>
<evidence type="ECO:0000256" key="1">
    <source>
        <dbReference type="SAM" id="SignalP"/>
    </source>
</evidence>
<feature type="chain" id="PRO_5011775669" evidence="1">
    <location>
        <begin position="23"/>
        <end position="112"/>
    </location>
</feature>
<gene>
    <name evidence="2" type="ORF">SAMN04488062_105217</name>
</gene>
<name>A0A1G8AYF0_9FLAO</name>
<dbReference type="EMBL" id="FNDB01000005">
    <property type="protein sequence ID" value="SDH25971.1"/>
    <property type="molecule type" value="Genomic_DNA"/>
</dbReference>
<protein>
    <submittedName>
        <fullName evidence="2">Uncharacterized protein</fullName>
    </submittedName>
</protein>
<dbReference type="STRING" id="178355.SAMN04488062_105217"/>
<evidence type="ECO:0000313" key="2">
    <source>
        <dbReference type="EMBL" id="SDH25971.1"/>
    </source>
</evidence>
<sequence>MKQIKVLALLGISFFASSTINAQVSVGVNIGLPSVVISGQYERRYEPQRRNVEYREEHVIYVDHSECDDRWHDDRRYEQRNYREKKHYHGKDYYKKYKGKEHKRDYDDEDDD</sequence>
<dbReference type="AlphaFoldDB" id="A0A1G8AYF0"/>
<reference evidence="3" key="1">
    <citation type="submission" date="2016-10" db="EMBL/GenBank/DDBJ databases">
        <authorList>
            <person name="Varghese N."/>
            <person name="Submissions S."/>
        </authorList>
    </citation>
    <scope>NUCLEOTIDE SEQUENCE [LARGE SCALE GENOMIC DNA]</scope>
    <source>
        <strain evidence="3">CGMCC 1.2747</strain>
    </source>
</reference>